<evidence type="ECO:0000256" key="4">
    <source>
        <dbReference type="ARBA" id="ARBA00023098"/>
    </source>
</evidence>
<keyword evidence="4" id="KW-0443">Lipid metabolism</keyword>
<evidence type="ECO:0000256" key="1">
    <source>
        <dbReference type="ARBA" id="ARBA00005005"/>
    </source>
</evidence>
<evidence type="ECO:0000256" key="6">
    <source>
        <dbReference type="RuleBase" id="RU003707"/>
    </source>
</evidence>
<dbReference type="GO" id="GO:0005739">
    <property type="term" value="C:mitochondrion"/>
    <property type="evidence" value="ECO:0007669"/>
    <property type="project" value="TreeGrafter"/>
</dbReference>
<evidence type="ECO:0000313" key="8">
    <source>
        <dbReference type="Proteomes" id="UP000070544"/>
    </source>
</evidence>
<dbReference type="InterPro" id="IPR045002">
    <property type="entry name" value="Ech1-like"/>
</dbReference>
<reference evidence="7 8" key="1">
    <citation type="journal article" date="2015" name="Genome Biol. Evol.">
        <title>Phylogenomic analyses indicate that early fungi evolved digesting cell walls of algal ancestors of land plants.</title>
        <authorList>
            <person name="Chang Y."/>
            <person name="Wang S."/>
            <person name="Sekimoto S."/>
            <person name="Aerts A.L."/>
            <person name="Choi C."/>
            <person name="Clum A."/>
            <person name="LaButti K.M."/>
            <person name="Lindquist E.A."/>
            <person name="Yee Ngan C."/>
            <person name="Ohm R.A."/>
            <person name="Salamov A.A."/>
            <person name="Grigoriev I.V."/>
            <person name="Spatafora J.W."/>
            <person name="Berbee M.L."/>
        </authorList>
    </citation>
    <scope>NUCLEOTIDE SEQUENCE [LARGE SCALE GENOMIC DNA]</scope>
    <source>
        <strain evidence="7 8">JEL478</strain>
    </source>
</reference>
<comment type="pathway">
    <text evidence="1">Lipid metabolism; fatty acid beta-oxidation.</text>
</comment>
<sequence>MGKYDNIATLQVEFAAEYVLHVKLNRPDSLNSFNPQMWKDITHVFETIAEDPDVRAVVVSANGRIFSAGLDIKATPFNARPVPVDPARAAYRGRRRYLSDIIGTLHTATTCGKPVIAVVHGTCVGAGLEFISACDVRYCTKDSRFTLKEVDVGIPADGGSLQRLPKIVGNDSFIREIVFSARFFSAQEALQFGVVSKICDTKDAAVDAALDLAKLIATKSPTAVSGSKEVMNFSRGRPLEDGFLYGATWSAHANLSADMAIAANAAAKKVKPTFEKL</sequence>
<dbReference type="EMBL" id="KQ965780">
    <property type="protein sequence ID" value="KXS13262.1"/>
    <property type="molecule type" value="Genomic_DNA"/>
</dbReference>
<dbReference type="OMA" id="FQEACWA"/>
<dbReference type="CDD" id="cd06558">
    <property type="entry name" value="crotonase-like"/>
    <property type="match status" value="1"/>
</dbReference>
<dbReference type="PANTHER" id="PTHR43149">
    <property type="entry name" value="ENOYL-COA HYDRATASE"/>
    <property type="match status" value="1"/>
</dbReference>
<dbReference type="Proteomes" id="UP000070544">
    <property type="component" value="Unassembled WGS sequence"/>
</dbReference>
<dbReference type="InterPro" id="IPR018376">
    <property type="entry name" value="Enoyl-CoA_hyd/isom_CS"/>
</dbReference>
<dbReference type="FunFam" id="3.90.226.10:FF:000024">
    <property type="entry name" value="Delta3,5-delta2,4-dienoyl-CoA isomerase"/>
    <property type="match status" value="1"/>
</dbReference>
<dbReference type="GO" id="GO:0006635">
    <property type="term" value="P:fatty acid beta-oxidation"/>
    <property type="evidence" value="ECO:0007669"/>
    <property type="project" value="UniProtKB-UniPathway"/>
</dbReference>
<dbReference type="AlphaFoldDB" id="A0A139A8X5"/>
<name>A0A139A8X5_GONPJ</name>
<keyword evidence="5" id="KW-0413">Isomerase</keyword>
<dbReference type="Gene3D" id="3.90.226.10">
    <property type="entry name" value="2-enoyl-CoA Hydratase, Chain A, domain 1"/>
    <property type="match status" value="1"/>
</dbReference>
<keyword evidence="3" id="KW-0276">Fatty acid metabolism</keyword>
<dbReference type="InterPro" id="IPR014748">
    <property type="entry name" value="Enoyl-CoA_hydra_C"/>
</dbReference>
<evidence type="ECO:0000256" key="2">
    <source>
        <dbReference type="ARBA" id="ARBA00005254"/>
    </source>
</evidence>
<dbReference type="PROSITE" id="PS00166">
    <property type="entry name" value="ENOYL_COA_HYDRATASE"/>
    <property type="match status" value="1"/>
</dbReference>
<accession>A0A139A8X5</accession>
<dbReference type="SUPFAM" id="SSF52096">
    <property type="entry name" value="ClpP/crotonase"/>
    <property type="match status" value="1"/>
</dbReference>
<protein>
    <submittedName>
        <fullName evidence="7">ClpP/crotonase</fullName>
    </submittedName>
</protein>
<dbReference type="PANTHER" id="PTHR43149:SF1">
    <property type="entry name" value="DELTA(3,5)-DELTA(2,4)-DIENOYL-COA ISOMERASE, MITOCHONDRIAL"/>
    <property type="match status" value="1"/>
</dbReference>
<evidence type="ECO:0000313" key="7">
    <source>
        <dbReference type="EMBL" id="KXS13262.1"/>
    </source>
</evidence>
<dbReference type="STRING" id="1344416.A0A139A8X5"/>
<dbReference type="OrthoDB" id="14970at2759"/>
<dbReference type="InterPro" id="IPR029045">
    <property type="entry name" value="ClpP/crotonase-like_dom_sf"/>
</dbReference>
<evidence type="ECO:0000256" key="3">
    <source>
        <dbReference type="ARBA" id="ARBA00022832"/>
    </source>
</evidence>
<organism evidence="7 8">
    <name type="scientific">Gonapodya prolifera (strain JEL478)</name>
    <name type="common">Monoblepharis prolifera</name>
    <dbReference type="NCBI Taxonomy" id="1344416"/>
    <lineage>
        <taxon>Eukaryota</taxon>
        <taxon>Fungi</taxon>
        <taxon>Fungi incertae sedis</taxon>
        <taxon>Chytridiomycota</taxon>
        <taxon>Chytridiomycota incertae sedis</taxon>
        <taxon>Monoblepharidomycetes</taxon>
        <taxon>Monoblepharidales</taxon>
        <taxon>Gonapodyaceae</taxon>
        <taxon>Gonapodya</taxon>
    </lineage>
</organism>
<dbReference type="InterPro" id="IPR001753">
    <property type="entry name" value="Enoyl-CoA_hydra/iso"/>
</dbReference>
<dbReference type="Pfam" id="PF00378">
    <property type="entry name" value="ECH_1"/>
    <property type="match status" value="1"/>
</dbReference>
<dbReference type="UniPathway" id="UPA00659"/>
<dbReference type="Gene3D" id="1.10.12.10">
    <property type="entry name" value="Lyase 2-enoyl-coa Hydratase, Chain A, domain 2"/>
    <property type="match status" value="1"/>
</dbReference>
<gene>
    <name evidence="7" type="ORF">M427DRAFT_156792</name>
</gene>
<dbReference type="GO" id="GO:0051750">
    <property type="term" value="F:delta(3,5)-delta(2,4)-dienoyl-CoA isomerase activity"/>
    <property type="evidence" value="ECO:0007669"/>
    <property type="project" value="TreeGrafter"/>
</dbReference>
<proteinExistence type="inferred from homology"/>
<comment type="similarity">
    <text evidence="2 6">Belongs to the enoyl-CoA hydratase/isomerase family.</text>
</comment>
<evidence type="ECO:0000256" key="5">
    <source>
        <dbReference type="ARBA" id="ARBA00023235"/>
    </source>
</evidence>
<keyword evidence="8" id="KW-1185">Reference proteome</keyword>